<evidence type="ECO:0000259" key="5">
    <source>
        <dbReference type="Pfam" id="PF22936"/>
    </source>
</evidence>
<feature type="compositionally biased region" description="Low complexity" evidence="2">
    <location>
        <begin position="173"/>
        <end position="184"/>
    </location>
</feature>
<dbReference type="InterPro" id="IPR057670">
    <property type="entry name" value="SH3_retrovirus"/>
</dbReference>
<dbReference type="Pfam" id="PF00665">
    <property type="entry name" value="rve"/>
    <property type="match status" value="1"/>
</dbReference>
<feature type="domain" description="Retrovirus-related Pol polyprotein from transposon TNT 1-94-like beta-barrel" evidence="5">
    <location>
        <begin position="271"/>
        <end position="343"/>
    </location>
</feature>
<keyword evidence="1" id="KW-0645">Protease</keyword>
<name>A0A438DZC0_VITVI</name>
<evidence type="ECO:0000313" key="7">
    <source>
        <dbReference type="EMBL" id="RVW40819.1"/>
    </source>
</evidence>
<dbReference type="GO" id="GO:0004190">
    <property type="term" value="F:aspartic-type endopeptidase activity"/>
    <property type="evidence" value="ECO:0007669"/>
    <property type="project" value="UniProtKB-KW"/>
</dbReference>
<dbReference type="InterPro" id="IPR043502">
    <property type="entry name" value="DNA/RNA_pol_sf"/>
</dbReference>
<dbReference type="PANTHER" id="PTHR11439">
    <property type="entry name" value="GAG-POL-RELATED RETROTRANSPOSON"/>
    <property type="match status" value="1"/>
</dbReference>
<keyword evidence="1" id="KW-0378">Hydrolase</keyword>
<feature type="region of interest" description="Disordered" evidence="2">
    <location>
        <begin position="163"/>
        <end position="184"/>
    </location>
</feature>
<dbReference type="Pfam" id="PF25597">
    <property type="entry name" value="SH3_retrovirus"/>
    <property type="match status" value="1"/>
</dbReference>
<proteinExistence type="predicted"/>
<dbReference type="GO" id="GO:0003676">
    <property type="term" value="F:nucleic acid binding"/>
    <property type="evidence" value="ECO:0007669"/>
    <property type="project" value="InterPro"/>
</dbReference>
<evidence type="ECO:0000256" key="2">
    <source>
        <dbReference type="SAM" id="MobiDB-lite"/>
    </source>
</evidence>
<accession>A0A438DZC0</accession>
<dbReference type="Pfam" id="PF22936">
    <property type="entry name" value="Pol_BBD"/>
    <property type="match status" value="1"/>
</dbReference>
<protein>
    <submittedName>
        <fullName evidence="7">Retrovirus-related Pol polyprotein from transposon TNT 1-94</fullName>
    </submittedName>
</protein>
<sequence length="1080" mass="121322">MVTSWLLNAVSKEIADSLLYLESAHAVWVDLHERFHQSNAPRIFQIKQQLHDLSQGSLDVNTYYTRLKILWDELKNYQPVLVCHCGVFNLVVQEQRQRSIGSRSSAPSDSMAFNASSSAPSVAIASSHNKPRRDRPICTHCGLIGHTVDRYYKLHGFPPGYKPKGKAQAQMAQTSPFQSHSTSSSSFTEPLKGIHYFPYAATTTVGSSPPPVSLSSDQVQQLIAYLSTHIQQQAIDPLESPSTSGHSISQIYGNNCSTQFFPHPFIPFDAWVIDTGATHHVCCNISLFSHSRLVHNTTVTLPNGHVVAINRVGSVRLSDTLNLDNVLFVPMFTFNLLSISALTLSHNCSVNFLSNSCVIQDLTRGLTIGKVHIDIWGPFNVSTPARHKYFLTIVDDYTRATWVYLLCAKADVLTVFPEFFNLISTQYNTAIKSVRSDNAPELAFHEFFRTKGVIPYHSCVATPKQNSVVEPFYLINRTPSPLLSNKTPFELLNKNKPTYSHLRIFGCLCYASTLSNQCTKFAPRARASVFLGYPFGYKGYKLLDLESNKIYISRNVIIHESLFPFAHSAVSNDVVDLFNDRVFPKPIQSISEPSCNQPNMSSSHSSECISSPAQFKQPYVHVVSPQNQLTCLIITVTSLNTFLLSLLYPISSCLSYHKLSRPYREFVLAIISQTEPTSFSQAMESQVWRDAMNIELYKARLVAKGFTQQEGIDYLDTFSPVAKLVTVKMLLSLVAIHGWSLTQLDVTNAFLHGDLMEEVYMNLPPGYTCREGEHLPPNVVCRLHKSIYGLKQASRQWFHKFSNALLSEGFVQSISDHTLFTKHQDTSFLALLIYVDDIIIASNDQLDVDTLKHASTANTGHLGCKPATIPMDLNLKLSQDDGDLIEDPTSYRRLIGKLLYLTITRPDLSYSVNRLNQFLATPRKPHLQVVFRILQYIKRTPGQGLFFSSNSKVQLKAFADSDWASCPDTRRFIFGFCVFLGTSLISWKSKKQPIVSRSSAEAEYRSMANTTFEILWLLSLLHDLKIAHHGPVVLYCDNQAALHITANLVYHERTKHIEINCNIIREKIQAGILKTLHVTS</sequence>
<evidence type="ECO:0000259" key="6">
    <source>
        <dbReference type="Pfam" id="PF25597"/>
    </source>
</evidence>
<feature type="domain" description="Reverse transcriptase Ty1/copia-type" evidence="4">
    <location>
        <begin position="694"/>
        <end position="854"/>
    </location>
</feature>
<feature type="domain" description="Integrase catalytic" evidence="3">
    <location>
        <begin position="369"/>
        <end position="463"/>
    </location>
</feature>
<evidence type="ECO:0000259" key="3">
    <source>
        <dbReference type="Pfam" id="PF00665"/>
    </source>
</evidence>
<dbReference type="InterPro" id="IPR036397">
    <property type="entry name" value="RNaseH_sf"/>
</dbReference>
<dbReference type="InterPro" id="IPR001584">
    <property type="entry name" value="Integrase_cat-core"/>
</dbReference>
<dbReference type="InterPro" id="IPR054722">
    <property type="entry name" value="PolX-like_BBD"/>
</dbReference>
<dbReference type="InterPro" id="IPR012337">
    <property type="entry name" value="RNaseH-like_sf"/>
</dbReference>
<dbReference type="InterPro" id="IPR013103">
    <property type="entry name" value="RVT_2"/>
</dbReference>
<gene>
    <name evidence="7" type="primary">POLX_4327</name>
    <name evidence="7" type="ORF">CK203_116333</name>
</gene>
<evidence type="ECO:0000259" key="4">
    <source>
        <dbReference type="Pfam" id="PF07727"/>
    </source>
</evidence>
<feature type="domain" description="Retroviral polymerase SH3-like" evidence="6">
    <location>
        <begin position="507"/>
        <end position="568"/>
    </location>
</feature>
<dbReference type="EMBL" id="QGNW01001452">
    <property type="protein sequence ID" value="RVW40819.1"/>
    <property type="molecule type" value="Genomic_DNA"/>
</dbReference>
<dbReference type="GO" id="GO:0015074">
    <property type="term" value="P:DNA integration"/>
    <property type="evidence" value="ECO:0007669"/>
    <property type="project" value="InterPro"/>
</dbReference>
<dbReference type="PANTHER" id="PTHR11439:SF470">
    <property type="entry name" value="CYSTEINE-RICH RLK (RECEPTOR-LIKE PROTEIN KINASE) 8"/>
    <property type="match status" value="1"/>
</dbReference>
<dbReference type="Proteomes" id="UP000288805">
    <property type="component" value="Unassembled WGS sequence"/>
</dbReference>
<dbReference type="SUPFAM" id="SSF53098">
    <property type="entry name" value="Ribonuclease H-like"/>
    <property type="match status" value="1"/>
</dbReference>
<comment type="caution">
    <text evidence="7">The sequence shown here is derived from an EMBL/GenBank/DDBJ whole genome shotgun (WGS) entry which is preliminary data.</text>
</comment>
<dbReference type="CDD" id="cd09272">
    <property type="entry name" value="RNase_HI_RT_Ty1"/>
    <property type="match status" value="1"/>
</dbReference>
<dbReference type="AlphaFoldDB" id="A0A438DZC0"/>
<organism evidence="7 8">
    <name type="scientific">Vitis vinifera</name>
    <name type="common">Grape</name>
    <dbReference type="NCBI Taxonomy" id="29760"/>
    <lineage>
        <taxon>Eukaryota</taxon>
        <taxon>Viridiplantae</taxon>
        <taxon>Streptophyta</taxon>
        <taxon>Embryophyta</taxon>
        <taxon>Tracheophyta</taxon>
        <taxon>Spermatophyta</taxon>
        <taxon>Magnoliopsida</taxon>
        <taxon>eudicotyledons</taxon>
        <taxon>Gunneridae</taxon>
        <taxon>Pentapetalae</taxon>
        <taxon>rosids</taxon>
        <taxon>Vitales</taxon>
        <taxon>Vitaceae</taxon>
        <taxon>Viteae</taxon>
        <taxon>Vitis</taxon>
    </lineage>
</organism>
<dbReference type="SUPFAM" id="SSF56672">
    <property type="entry name" value="DNA/RNA polymerases"/>
    <property type="match status" value="1"/>
</dbReference>
<evidence type="ECO:0000313" key="8">
    <source>
        <dbReference type="Proteomes" id="UP000288805"/>
    </source>
</evidence>
<dbReference type="Pfam" id="PF07727">
    <property type="entry name" value="RVT_2"/>
    <property type="match status" value="1"/>
</dbReference>
<reference evidence="7 8" key="1">
    <citation type="journal article" date="2018" name="PLoS Genet.">
        <title>Population sequencing reveals clonal diversity and ancestral inbreeding in the grapevine cultivar Chardonnay.</title>
        <authorList>
            <person name="Roach M.J."/>
            <person name="Johnson D.L."/>
            <person name="Bohlmann J."/>
            <person name="van Vuuren H.J."/>
            <person name="Jones S.J."/>
            <person name="Pretorius I.S."/>
            <person name="Schmidt S.A."/>
            <person name="Borneman A.R."/>
        </authorList>
    </citation>
    <scope>NUCLEOTIDE SEQUENCE [LARGE SCALE GENOMIC DNA]</scope>
    <source>
        <strain evidence="8">cv. Chardonnay</strain>
        <tissue evidence="7">Leaf</tissue>
    </source>
</reference>
<evidence type="ECO:0000256" key="1">
    <source>
        <dbReference type="ARBA" id="ARBA00022750"/>
    </source>
</evidence>
<keyword evidence="1" id="KW-0064">Aspartyl protease</keyword>
<dbReference type="Gene3D" id="3.30.420.10">
    <property type="entry name" value="Ribonuclease H-like superfamily/Ribonuclease H"/>
    <property type="match status" value="1"/>
</dbReference>